<dbReference type="SUPFAM" id="SSF47598">
    <property type="entry name" value="Ribbon-helix-helix"/>
    <property type="match status" value="1"/>
</dbReference>
<dbReference type="OrthoDB" id="6001470at2"/>
<organism evidence="1 2">
    <name type="scientific">Alcanivorax dieselolei (strain DSM 16502 / CGMCC 1.3690 / MCCC 1A00001 / B-5)</name>
    <name type="common">Alloalcanivorax dieselolei</name>
    <dbReference type="NCBI Taxonomy" id="930169"/>
    <lineage>
        <taxon>Bacteria</taxon>
        <taxon>Pseudomonadati</taxon>
        <taxon>Pseudomonadota</taxon>
        <taxon>Gammaproteobacteria</taxon>
        <taxon>Oceanospirillales</taxon>
        <taxon>Alcanivoracaceae</taxon>
        <taxon>Alloalcanivorax</taxon>
    </lineage>
</organism>
<dbReference type="RefSeq" id="WP_014995081.1">
    <property type="nucleotide sequence ID" value="NC_018691.1"/>
</dbReference>
<dbReference type="InterPro" id="IPR013321">
    <property type="entry name" value="Arc_rbn_hlx_hlx"/>
</dbReference>
<dbReference type="STRING" id="930169.B5T_02746"/>
<accession>K0CF64</accession>
<dbReference type="AlphaFoldDB" id="K0CF64"/>
<dbReference type="GO" id="GO:0006355">
    <property type="term" value="P:regulation of DNA-templated transcription"/>
    <property type="evidence" value="ECO:0007669"/>
    <property type="project" value="InterPro"/>
</dbReference>
<dbReference type="eggNOG" id="ENOG5033EY4">
    <property type="taxonomic scope" value="Bacteria"/>
</dbReference>
<dbReference type="PATRIC" id="fig|930169.3.peg.2715"/>
<sequence length="65" mass="6945">MTGSKVATGEKEVTANSDKGASLNFKVSPEFKKQFKGYAVAQGVSMTDLLKEGFSLLKKNGQTSE</sequence>
<dbReference type="Gene3D" id="1.10.1220.10">
    <property type="entry name" value="Met repressor-like"/>
    <property type="match status" value="1"/>
</dbReference>
<dbReference type="InterPro" id="IPR010985">
    <property type="entry name" value="Ribbon_hlx_hlx"/>
</dbReference>
<reference evidence="1 2" key="1">
    <citation type="journal article" date="2012" name="J. Bacteriol.">
        <title>Complete genome sequence of Alcanivorax dieselolei type strain B5.</title>
        <authorList>
            <person name="Lai Q."/>
            <person name="Li W."/>
            <person name="Shao Z."/>
        </authorList>
    </citation>
    <scope>NUCLEOTIDE SEQUENCE [LARGE SCALE GENOMIC DNA]</scope>
    <source>
        <strain evidence="2">DSM 16502 / CGMCC 1.3690 / B-5</strain>
    </source>
</reference>
<proteinExistence type="predicted"/>
<dbReference type="KEGG" id="adi:B5T_02746"/>
<dbReference type="EMBL" id="CP003466">
    <property type="protein sequence ID" value="AFT71015.1"/>
    <property type="molecule type" value="Genomic_DNA"/>
</dbReference>
<gene>
    <name evidence="1" type="ordered locus">B5T_02746</name>
</gene>
<evidence type="ECO:0000313" key="1">
    <source>
        <dbReference type="EMBL" id="AFT71015.1"/>
    </source>
</evidence>
<dbReference type="Proteomes" id="UP000006286">
    <property type="component" value="Chromosome"/>
</dbReference>
<protein>
    <submittedName>
        <fullName evidence="1">Uncharacterized protein</fullName>
    </submittedName>
</protein>
<evidence type="ECO:0000313" key="2">
    <source>
        <dbReference type="Proteomes" id="UP000006286"/>
    </source>
</evidence>
<name>K0CF64_ALCDB</name>
<keyword evidence="2" id="KW-1185">Reference proteome</keyword>
<dbReference type="HOGENOM" id="CLU_206295_0_0_6"/>